<evidence type="ECO:0000313" key="2">
    <source>
        <dbReference type="Proteomes" id="UP001152795"/>
    </source>
</evidence>
<feature type="non-terminal residue" evidence="1">
    <location>
        <position position="1"/>
    </location>
</feature>
<dbReference type="AlphaFoldDB" id="A0A6S7I2S7"/>
<reference evidence="1" key="1">
    <citation type="submission" date="2020-04" db="EMBL/GenBank/DDBJ databases">
        <authorList>
            <person name="Alioto T."/>
            <person name="Alioto T."/>
            <person name="Gomez Garrido J."/>
        </authorList>
    </citation>
    <scope>NUCLEOTIDE SEQUENCE</scope>
    <source>
        <strain evidence="1">A484AB</strain>
    </source>
</reference>
<accession>A0A6S7I2S7</accession>
<evidence type="ECO:0000313" key="1">
    <source>
        <dbReference type="EMBL" id="CAB4012664.1"/>
    </source>
</evidence>
<dbReference type="EMBL" id="CACRXK020007592">
    <property type="protein sequence ID" value="CAB4012664.1"/>
    <property type="molecule type" value="Genomic_DNA"/>
</dbReference>
<organism evidence="1 2">
    <name type="scientific">Paramuricea clavata</name>
    <name type="common">Red gorgonian</name>
    <name type="synonym">Violescent sea-whip</name>
    <dbReference type="NCBI Taxonomy" id="317549"/>
    <lineage>
        <taxon>Eukaryota</taxon>
        <taxon>Metazoa</taxon>
        <taxon>Cnidaria</taxon>
        <taxon>Anthozoa</taxon>
        <taxon>Octocorallia</taxon>
        <taxon>Malacalcyonacea</taxon>
        <taxon>Plexauridae</taxon>
        <taxon>Paramuricea</taxon>
    </lineage>
</organism>
<keyword evidence="2" id="KW-1185">Reference proteome</keyword>
<name>A0A6S7I2S7_PARCT</name>
<comment type="caution">
    <text evidence="1">The sequence shown here is derived from an EMBL/GenBank/DDBJ whole genome shotgun (WGS) entry which is preliminary data.</text>
</comment>
<sequence>VGIKGSHYGNIPSHWKRVPEDVNQQIEHNYNGVNVHYFRSGTQSRITIDGPVNPVKDGSTQYNLCIVAAKGEQGSYGLANIKFSYTAHKEDASVNVVATKYDAQIQSYDVNAWKQQQVKLKAQDGLIKGEYKKVPQGSYSGDYRNEIATLPRGATNVKITNYNTNKVQLLVGIKGSHSASAPYYWTRVDGDLNRQYTIYGITLNYKRSGTQSYVTIEGPVNPVKDGSTKFNIVVSAKEGKLGSYGVANIEFSYTAHKEETSTKYDAQIQSYDVNAWKQQQVKLKAQDGLIKGEYKKVPQGSYSGDYRNEIATLPRGATNIKITNYNTNKVQILVGIKGSHSASAPYYWTRVDGDLNRQYTIYGITLNYKRSGTQSHVTIEGPVNPVKDGSTKFNIVVSAKEGKLGSYGVANIEFSYVAHKSADASPKL</sequence>
<gene>
    <name evidence="1" type="ORF">PACLA_8A063895</name>
</gene>
<protein>
    <submittedName>
        <fullName evidence="1">---NA</fullName>
    </submittedName>
</protein>
<dbReference type="Gene3D" id="2.60.120.830">
    <property type="match status" value="2"/>
</dbReference>
<dbReference type="Proteomes" id="UP001152795">
    <property type="component" value="Unassembled WGS sequence"/>
</dbReference>
<proteinExistence type="predicted"/>